<dbReference type="InterPro" id="IPR033749">
    <property type="entry name" value="Polyprenyl_synt_CS"/>
</dbReference>
<reference evidence="4 5" key="1">
    <citation type="journal article" date="2009" name="PLoS ONE">
        <title>Complete genome sequence of the aerobic CO-oxidizing thermophile Thermomicrobium roseum.</title>
        <authorList>
            <person name="Wu D."/>
            <person name="Raymond J."/>
            <person name="Wu M."/>
            <person name="Chatterji S."/>
            <person name="Ren Q."/>
            <person name="Graham J.E."/>
            <person name="Bryant D.A."/>
            <person name="Robb F."/>
            <person name="Colman A."/>
            <person name="Tallon L.J."/>
            <person name="Badger J.H."/>
            <person name="Madupu R."/>
            <person name="Ward N.L."/>
            <person name="Eisen J.A."/>
        </authorList>
    </citation>
    <scope>NUCLEOTIDE SEQUENCE [LARGE SCALE GENOMIC DNA]</scope>
    <source>
        <strain evidence="5">ATCC 27502 / DSM 5159 / P-2</strain>
    </source>
</reference>
<evidence type="ECO:0000313" key="4">
    <source>
        <dbReference type="EMBL" id="ACM06024.1"/>
    </source>
</evidence>
<dbReference type="Pfam" id="PF00348">
    <property type="entry name" value="polyprenyl_synt"/>
    <property type="match status" value="1"/>
</dbReference>
<dbReference type="SUPFAM" id="SSF48576">
    <property type="entry name" value="Terpenoid synthases"/>
    <property type="match status" value="1"/>
</dbReference>
<keyword evidence="1" id="KW-0479">Metal-binding</keyword>
<dbReference type="GO" id="GO:0004659">
    <property type="term" value="F:prenyltransferase activity"/>
    <property type="evidence" value="ECO:0007669"/>
    <property type="project" value="InterPro"/>
</dbReference>
<gene>
    <name evidence="4" type="ordered locus">trd_1197</name>
</gene>
<dbReference type="KEGG" id="tro:trd_1197"/>
<protein>
    <submittedName>
        <fullName evidence="4">Isoprenyl synthetase</fullName>
    </submittedName>
</protein>
<dbReference type="SFLD" id="SFLDS00005">
    <property type="entry name" value="Isoprenoid_Synthase_Type_I"/>
    <property type="match status" value="1"/>
</dbReference>
<keyword evidence="5" id="KW-1185">Reference proteome</keyword>
<dbReference type="InterPro" id="IPR008949">
    <property type="entry name" value="Isoprenoid_synthase_dom_sf"/>
</dbReference>
<dbReference type="AlphaFoldDB" id="B9L1D9"/>
<dbReference type="GO" id="GO:0046872">
    <property type="term" value="F:metal ion binding"/>
    <property type="evidence" value="ECO:0007669"/>
    <property type="project" value="UniProtKB-KW"/>
</dbReference>
<dbReference type="InterPro" id="IPR000092">
    <property type="entry name" value="Polyprenyl_synt"/>
</dbReference>
<dbReference type="PANTHER" id="PTHR12001">
    <property type="entry name" value="GERANYLGERANYL PYROPHOSPHATE SYNTHASE"/>
    <property type="match status" value="1"/>
</dbReference>
<dbReference type="Gene3D" id="1.10.600.10">
    <property type="entry name" value="Farnesyl Diphosphate Synthase"/>
    <property type="match status" value="1"/>
</dbReference>
<dbReference type="PROSITE" id="PS00444">
    <property type="entry name" value="POLYPRENYL_SYNTHASE_2"/>
    <property type="match status" value="1"/>
</dbReference>
<keyword evidence="3" id="KW-0808">Transferase</keyword>
<comment type="similarity">
    <text evidence="3">Belongs to the FPP/GGPP synthase family.</text>
</comment>
<dbReference type="GO" id="GO:0008299">
    <property type="term" value="P:isoprenoid biosynthetic process"/>
    <property type="evidence" value="ECO:0007669"/>
    <property type="project" value="InterPro"/>
</dbReference>
<sequence>MNAAISDVERTMQELLARYGARFPALPGALPVYEVLAYHLGWRDERMQPASGVSGKRFRPALCTAIASAVCGDAARAVGIAAAIELLHNFTLIHDDIQDRSRLRRHRPTIWALWGDAQAINAGDALFVLSQIAALEAAQALEPSRGAELVRRFNETALLIVEGQVLDLSFEQRPEVSVNEYLTMIERKTAALIAYSAWAGALVAGAPAEVAARLERFGRALGLGFQIRDDYLGVWGDPAVTGKPRGDDLRQRKKSLPIVLVLERAAASDRAWLLDLWRRRTELSAEEVAAVIELLERYAVRTALQEAVERFHGEALAELEALSLTPEGVASLQGLVAGLPVREA</sequence>
<name>B9L1D9_THERP</name>
<evidence type="ECO:0000256" key="1">
    <source>
        <dbReference type="ARBA" id="ARBA00022723"/>
    </source>
</evidence>
<accession>B9L1D9</accession>
<dbReference type="Proteomes" id="UP000000447">
    <property type="component" value="Chromosome"/>
</dbReference>
<dbReference type="EMBL" id="CP001275">
    <property type="protein sequence ID" value="ACM06024.1"/>
    <property type="molecule type" value="Genomic_DNA"/>
</dbReference>
<evidence type="ECO:0000256" key="3">
    <source>
        <dbReference type="RuleBase" id="RU004466"/>
    </source>
</evidence>
<evidence type="ECO:0000256" key="2">
    <source>
        <dbReference type="ARBA" id="ARBA00022842"/>
    </source>
</evidence>
<dbReference type="SFLD" id="SFLDG01017">
    <property type="entry name" value="Polyprenyl_Transferase_Like"/>
    <property type="match status" value="1"/>
</dbReference>
<dbReference type="PROSITE" id="PS00723">
    <property type="entry name" value="POLYPRENYL_SYNTHASE_1"/>
    <property type="match status" value="1"/>
</dbReference>
<dbReference type="eggNOG" id="COG0142">
    <property type="taxonomic scope" value="Bacteria"/>
</dbReference>
<dbReference type="STRING" id="309801.trd_1197"/>
<dbReference type="HOGENOM" id="CLU_014015_2_1_0"/>
<dbReference type="CDD" id="cd00685">
    <property type="entry name" value="Trans_IPPS_HT"/>
    <property type="match status" value="1"/>
</dbReference>
<evidence type="ECO:0000313" key="5">
    <source>
        <dbReference type="Proteomes" id="UP000000447"/>
    </source>
</evidence>
<organism evidence="4 5">
    <name type="scientific">Thermomicrobium roseum (strain ATCC 27502 / DSM 5159 / P-2)</name>
    <dbReference type="NCBI Taxonomy" id="309801"/>
    <lineage>
        <taxon>Bacteria</taxon>
        <taxon>Pseudomonadati</taxon>
        <taxon>Thermomicrobiota</taxon>
        <taxon>Thermomicrobia</taxon>
        <taxon>Thermomicrobiales</taxon>
        <taxon>Thermomicrobiaceae</taxon>
        <taxon>Thermomicrobium</taxon>
    </lineage>
</organism>
<proteinExistence type="inferred from homology"/>
<keyword evidence="2" id="KW-0460">Magnesium</keyword>
<dbReference type="PANTHER" id="PTHR12001:SF86">
    <property type="entry name" value="GERANYLGERANYL DIPHOSPHATE SYNTHASE"/>
    <property type="match status" value="1"/>
</dbReference>